<accession>A0ABS4H3Y7</accession>
<feature type="transmembrane region" description="Helical" evidence="8">
    <location>
        <begin position="210"/>
        <end position="228"/>
    </location>
</feature>
<reference evidence="9 10" key="1">
    <citation type="submission" date="2021-03" db="EMBL/GenBank/DDBJ databases">
        <title>Genomic Encyclopedia of Type Strains, Phase IV (KMG-IV): sequencing the most valuable type-strain genomes for metagenomic binning, comparative biology and taxonomic classification.</title>
        <authorList>
            <person name="Goeker M."/>
        </authorList>
    </citation>
    <scope>NUCLEOTIDE SEQUENCE [LARGE SCALE GENOMIC DNA]</scope>
    <source>
        <strain evidence="9 10">DSM 23491</strain>
    </source>
</reference>
<dbReference type="Pfam" id="PF03547">
    <property type="entry name" value="Mem_trans"/>
    <property type="match status" value="1"/>
</dbReference>
<gene>
    <name evidence="9" type="ORF">J2Z20_002137</name>
</gene>
<keyword evidence="6 8" id="KW-1133">Transmembrane helix</keyword>
<protein>
    <submittedName>
        <fullName evidence="9">Permease</fullName>
    </submittedName>
</protein>
<keyword evidence="10" id="KW-1185">Reference proteome</keyword>
<keyword evidence="7 8" id="KW-0472">Membrane</keyword>
<dbReference type="EMBL" id="JAGGKP010000004">
    <property type="protein sequence ID" value="MBP1937244.1"/>
    <property type="molecule type" value="Genomic_DNA"/>
</dbReference>
<evidence type="ECO:0000256" key="2">
    <source>
        <dbReference type="ARBA" id="ARBA00010145"/>
    </source>
</evidence>
<dbReference type="Gene3D" id="1.20.1530.20">
    <property type="match status" value="1"/>
</dbReference>
<dbReference type="InterPro" id="IPR038770">
    <property type="entry name" value="Na+/solute_symporter_sf"/>
</dbReference>
<evidence type="ECO:0000256" key="3">
    <source>
        <dbReference type="ARBA" id="ARBA00022448"/>
    </source>
</evidence>
<feature type="transmembrane region" description="Helical" evidence="8">
    <location>
        <begin position="54"/>
        <end position="72"/>
    </location>
</feature>
<sequence length="323" mass="35151">MSDEAGTENNSVIRKEYSRDCLCVPVWKCESTYSSSVYLGFLYQKFKSPDTQTLADLSLFVLSPCLIISAVSGSELNNSTFGHIALFTIIQTALCWAASVGVGKLFRFSTPSLRAMELTTIFANSNNYGLPLLLLAFGIQGFTIGVTNVILHIVLVNTLGLYIASRSSFSPIQAAVKLARNPLIYAATLGLILYFFQIPLPTGLHNGLELIGGAYAGIVLLMLGMQLGKTNWRSSMRRELWIAVTMRIVGVPLLSWLTISLLGLHGLEASVLFVQSSMPSAINSVILMEKYGGDKELVVLAVAITTVASFFYLPVLIYWANGL</sequence>
<evidence type="ECO:0000313" key="10">
    <source>
        <dbReference type="Proteomes" id="UP001519273"/>
    </source>
</evidence>
<dbReference type="Proteomes" id="UP001519273">
    <property type="component" value="Unassembled WGS sequence"/>
</dbReference>
<dbReference type="PANTHER" id="PTHR36838">
    <property type="entry name" value="AUXIN EFFLUX CARRIER FAMILY PROTEIN"/>
    <property type="match status" value="1"/>
</dbReference>
<comment type="caution">
    <text evidence="9">The sequence shown here is derived from an EMBL/GenBank/DDBJ whole genome shotgun (WGS) entry which is preliminary data.</text>
</comment>
<dbReference type="RefSeq" id="WP_209849277.1">
    <property type="nucleotide sequence ID" value="NZ_CBCRVE010000008.1"/>
</dbReference>
<feature type="transmembrane region" description="Helical" evidence="8">
    <location>
        <begin position="145"/>
        <end position="163"/>
    </location>
</feature>
<feature type="transmembrane region" description="Helical" evidence="8">
    <location>
        <begin position="84"/>
        <end position="106"/>
    </location>
</feature>
<organism evidence="9 10">
    <name type="scientific">Paenibacillus sediminis</name>
    <dbReference type="NCBI Taxonomy" id="664909"/>
    <lineage>
        <taxon>Bacteria</taxon>
        <taxon>Bacillati</taxon>
        <taxon>Bacillota</taxon>
        <taxon>Bacilli</taxon>
        <taxon>Bacillales</taxon>
        <taxon>Paenibacillaceae</taxon>
        <taxon>Paenibacillus</taxon>
    </lineage>
</organism>
<feature type="transmembrane region" description="Helical" evidence="8">
    <location>
        <begin position="183"/>
        <end position="204"/>
    </location>
</feature>
<evidence type="ECO:0000256" key="8">
    <source>
        <dbReference type="SAM" id="Phobius"/>
    </source>
</evidence>
<evidence type="ECO:0000256" key="5">
    <source>
        <dbReference type="ARBA" id="ARBA00022692"/>
    </source>
</evidence>
<evidence type="ECO:0000256" key="6">
    <source>
        <dbReference type="ARBA" id="ARBA00022989"/>
    </source>
</evidence>
<comment type="similarity">
    <text evidence="2">Belongs to the auxin efflux carrier (TC 2.A.69) family.</text>
</comment>
<dbReference type="InterPro" id="IPR004776">
    <property type="entry name" value="Mem_transp_PIN-like"/>
</dbReference>
<keyword evidence="5 8" id="KW-0812">Transmembrane</keyword>
<evidence type="ECO:0000313" key="9">
    <source>
        <dbReference type="EMBL" id="MBP1937244.1"/>
    </source>
</evidence>
<evidence type="ECO:0000256" key="4">
    <source>
        <dbReference type="ARBA" id="ARBA00022475"/>
    </source>
</evidence>
<name>A0ABS4H3Y7_9BACL</name>
<evidence type="ECO:0000256" key="1">
    <source>
        <dbReference type="ARBA" id="ARBA00004651"/>
    </source>
</evidence>
<dbReference type="PANTHER" id="PTHR36838:SF1">
    <property type="entry name" value="SLR1864 PROTEIN"/>
    <property type="match status" value="1"/>
</dbReference>
<keyword evidence="4" id="KW-1003">Cell membrane</keyword>
<comment type="subcellular location">
    <subcellularLocation>
        <location evidence="1">Cell membrane</location>
        <topology evidence="1">Multi-pass membrane protein</topology>
    </subcellularLocation>
</comment>
<keyword evidence="3" id="KW-0813">Transport</keyword>
<feature type="transmembrane region" description="Helical" evidence="8">
    <location>
        <begin position="297"/>
        <end position="320"/>
    </location>
</feature>
<feature type="transmembrane region" description="Helical" evidence="8">
    <location>
        <begin position="240"/>
        <end position="263"/>
    </location>
</feature>
<evidence type="ECO:0000256" key="7">
    <source>
        <dbReference type="ARBA" id="ARBA00023136"/>
    </source>
</evidence>
<proteinExistence type="inferred from homology"/>